<gene>
    <name evidence="3" type="ORF">C1SCF055_LOCUS17933</name>
</gene>
<dbReference type="EMBL" id="CAMXCT020001537">
    <property type="protein sequence ID" value="CAL1144370.1"/>
    <property type="molecule type" value="Genomic_DNA"/>
</dbReference>
<evidence type="ECO:0000313" key="3">
    <source>
        <dbReference type="EMBL" id="CAI3990995.1"/>
    </source>
</evidence>
<dbReference type="PANTHER" id="PTHR13027:SF7">
    <property type="entry name" value="VACUOLAR FUSION PROTEIN MON1 HOMOLOG"/>
    <property type="match status" value="1"/>
</dbReference>
<evidence type="ECO:0000259" key="2">
    <source>
        <dbReference type="Pfam" id="PF19037"/>
    </source>
</evidence>
<protein>
    <recommendedName>
        <fullName evidence="5">Vacuolar fusion protein MON1 homolog</fullName>
    </recommendedName>
</protein>
<name>A0A9P1FY59_9DINO</name>
<reference evidence="4" key="2">
    <citation type="submission" date="2024-04" db="EMBL/GenBank/DDBJ databases">
        <authorList>
            <person name="Chen Y."/>
            <person name="Shah S."/>
            <person name="Dougan E. K."/>
            <person name="Thang M."/>
            <person name="Chan C."/>
        </authorList>
    </citation>
    <scope>NUCLEOTIDE SEQUENCE [LARGE SCALE GENOMIC DNA]</scope>
</reference>
<dbReference type="PRINTS" id="PR01546">
    <property type="entry name" value="YEAST73DUF"/>
</dbReference>
<dbReference type="PANTHER" id="PTHR13027">
    <property type="entry name" value="SAND PROTEIN-RELATED"/>
    <property type="match status" value="1"/>
</dbReference>
<feature type="domain" description="FUZ/MON1/HPS1 first Longin" evidence="1">
    <location>
        <begin position="63"/>
        <end position="190"/>
    </location>
</feature>
<dbReference type="InterPro" id="IPR043972">
    <property type="entry name" value="FUZ/MON1/HPS1_longin_1"/>
</dbReference>
<evidence type="ECO:0008006" key="5">
    <source>
        <dbReference type="Google" id="ProtNLM"/>
    </source>
</evidence>
<evidence type="ECO:0000259" key="1">
    <source>
        <dbReference type="Pfam" id="PF19036"/>
    </source>
</evidence>
<dbReference type="GO" id="GO:0006623">
    <property type="term" value="P:protein targeting to vacuole"/>
    <property type="evidence" value="ECO:0007669"/>
    <property type="project" value="InterPro"/>
</dbReference>
<proteinExistence type="predicted"/>
<reference evidence="3" key="1">
    <citation type="submission" date="2022-10" db="EMBL/GenBank/DDBJ databases">
        <authorList>
            <person name="Chen Y."/>
            <person name="Dougan E. K."/>
            <person name="Chan C."/>
            <person name="Rhodes N."/>
            <person name="Thang M."/>
        </authorList>
    </citation>
    <scope>NUCLEOTIDE SEQUENCE</scope>
</reference>
<accession>A0A9P1FY59</accession>
<dbReference type="AlphaFoldDB" id="A0A9P1FY59"/>
<dbReference type="InterPro" id="IPR004353">
    <property type="entry name" value="Mon1"/>
</dbReference>
<dbReference type="Pfam" id="PF19037">
    <property type="entry name" value="Fuz_longin_2"/>
    <property type="match status" value="1"/>
</dbReference>
<feature type="domain" description="FUZ/MON1/HPS1 second Longin" evidence="2">
    <location>
        <begin position="230"/>
        <end position="313"/>
    </location>
</feature>
<comment type="caution">
    <text evidence="3">The sequence shown here is derived from an EMBL/GenBank/DDBJ whole genome shotgun (WGS) entry which is preliminary data.</text>
</comment>
<dbReference type="InterPro" id="IPR043971">
    <property type="entry name" value="FUZ/MON1/HPS1_longin_2"/>
</dbReference>
<dbReference type="Pfam" id="PF19036">
    <property type="entry name" value="Fuz_longin_1"/>
    <property type="match status" value="1"/>
</dbReference>
<dbReference type="GO" id="GO:0016192">
    <property type="term" value="P:vesicle-mediated transport"/>
    <property type="evidence" value="ECO:0007669"/>
    <property type="project" value="InterPro"/>
</dbReference>
<evidence type="ECO:0000313" key="4">
    <source>
        <dbReference type="EMBL" id="CAL1144370.1"/>
    </source>
</evidence>
<organism evidence="3">
    <name type="scientific">Cladocopium goreaui</name>
    <dbReference type="NCBI Taxonomy" id="2562237"/>
    <lineage>
        <taxon>Eukaryota</taxon>
        <taxon>Sar</taxon>
        <taxon>Alveolata</taxon>
        <taxon>Dinophyceae</taxon>
        <taxon>Suessiales</taxon>
        <taxon>Symbiodiniaceae</taxon>
        <taxon>Cladocopium</taxon>
    </lineage>
</organism>
<dbReference type="OrthoDB" id="272411at2759"/>
<sequence length="498" mass="55375">QESSRTTKIAEAETVEAGYASSSRPMVPSLASPSDGSHRIWRKPHQKCCDQTDETKEWYLHKRHVLVFTYSGKPVYSRYGEEDGLSGTTGALSAIVSKMARFFFCNGTSTDCLRYMLAGEHVFAFLEKGPLWLVCISSTGDLYADMVALLERVHMQIITILTAGIEKTLVSRPNYDMRGLLGGTERVVNNMIRWCVQDMFLQCEGFESLPLPPTVRAVAVEALKGARLPNVLFAFLMAGHRILAAVSNRQYRLNSLDLGMVVNIIMSSASLRTGESWTPVCLSQYNDKGFAYAYISCIEGSEVIVVFLSTASDGKQFYAISQQAALVKETLRQPSCMEHIEEAIATSPIDLVACQGAASPSDASPGVRSSVPGAPRRLNLAPIAGQWQLLDGIIHAAYYLPGLQQYFSSQIAEPYQSRHRVKMLFRNYGRCRQLLRNAKVPCQVCVATNHECFYVSMAADYQLFLSVPRGISTSVISQFYHWVRTQESYIFLGPIPTW</sequence>
<dbReference type="EMBL" id="CAMXCT010001537">
    <property type="protein sequence ID" value="CAI3990995.1"/>
    <property type="molecule type" value="Genomic_DNA"/>
</dbReference>
<feature type="non-terminal residue" evidence="3">
    <location>
        <position position="1"/>
    </location>
</feature>